<name>A0A1X7MR86_9HYPH</name>
<dbReference type="AlphaFoldDB" id="A0A1X7MR86"/>
<sequence length="190" mass="20287">MPKHARPRSYARQAAIDDRRLIVGHANRAIGAILMIALSGIAAPSLAACPQELSVYSEPEANASLEFTPASDNPSISHSFKIKFPENAVILDGIVMWTEGVARPMGIVMHQCPEGDVTGEELDACTVWQGVVYAVDGQGKVELLPPQGADAAEQLLLPDFAPALRQSSAYGLAGVSKMPWDAFRMSGCQE</sequence>
<keyword evidence="1" id="KW-0812">Transmembrane</keyword>
<protein>
    <submittedName>
        <fullName evidence="2">Uncharacterized protein</fullName>
    </submittedName>
</protein>
<dbReference type="EMBL" id="FXBL01000004">
    <property type="protein sequence ID" value="SMH27359.1"/>
    <property type="molecule type" value="Genomic_DNA"/>
</dbReference>
<feature type="transmembrane region" description="Helical" evidence="1">
    <location>
        <begin position="29"/>
        <end position="47"/>
    </location>
</feature>
<keyword evidence="1" id="KW-1133">Transmembrane helix</keyword>
<dbReference type="Proteomes" id="UP000193083">
    <property type="component" value="Unassembled WGS sequence"/>
</dbReference>
<dbReference type="RefSeq" id="WP_244561633.1">
    <property type="nucleotide sequence ID" value="NZ_FXBL01000004.1"/>
</dbReference>
<evidence type="ECO:0000313" key="2">
    <source>
        <dbReference type="EMBL" id="SMH27359.1"/>
    </source>
</evidence>
<organism evidence="2 3">
    <name type="scientific">Mesorhizobium australicum</name>
    <dbReference type="NCBI Taxonomy" id="536018"/>
    <lineage>
        <taxon>Bacteria</taxon>
        <taxon>Pseudomonadati</taxon>
        <taxon>Pseudomonadota</taxon>
        <taxon>Alphaproteobacteria</taxon>
        <taxon>Hyphomicrobiales</taxon>
        <taxon>Phyllobacteriaceae</taxon>
        <taxon>Mesorhizobium</taxon>
    </lineage>
</organism>
<evidence type="ECO:0000256" key="1">
    <source>
        <dbReference type="SAM" id="Phobius"/>
    </source>
</evidence>
<proteinExistence type="predicted"/>
<evidence type="ECO:0000313" key="3">
    <source>
        <dbReference type="Proteomes" id="UP000193083"/>
    </source>
</evidence>
<reference evidence="3" key="1">
    <citation type="submission" date="2017-04" db="EMBL/GenBank/DDBJ databases">
        <authorList>
            <person name="Varghese N."/>
            <person name="Submissions S."/>
        </authorList>
    </citation>
    <scope>NUCLEOTIDE SEQUENCE [LARGE SCALE GENOMIC DNA]</scope>
    <source>
        <strain evidence="3">B5P</strain>
    </source>
</reference>
<accession>A0A1X7MR86</accession>
<gene>
    <name evidence="2" type="ORF">SAMN02982922_0495</name>
</gene>
<keyword evidence="1" id="KW-0472">Membrane</keyword>
<keyword evidence="3" id="KW-1185">Reference proteome</keyword>